<dbReference type="GO" id="GO:0001727">
    <property type="term" value="F:lipid kinase activity"/>
    <property type="evidence" value="ECO:0007669"/>
    <property type="project" value="TreeGrafter"/>
</dbReference>
<dbReference type="InterPro" id="IPR050187">
    <property type="entry name" value="Lipid_Phosphate_FormReg"/>
</dbReference>
<feature type="domain" description="DAGKc" evidence="1">
    <location>
        <begin position="99"/>
        <end position="249"/>
    </location>
</feature>
<dbReference type="SUPFAM" id="SSF111331">
    <property type="entry name" value="NAD kinase/diacylglycerol kinase-like"/>
    <property type="match status" value="1"/>
</dbReference>
<dbReference type="PANTHER" id="PTHR12358:SF54">
    <property type="entry name" value="SPHINGOSINE KINASE RELATED PROTEIN"/>
    <property type="match status" value="1"/>
</dbReference>
<evidence type="ECO:0000313" key="2">
    <source>
        <dbReference type="EMBL" id="KAK6179322.1"/>
    </source>
</evidence>
<organism evidence="2 3">
    <name type="scientific">Patella caerulea</name>
    <name type="common">Rayed Mediterranean limpet</name>
    <dbReference type="NCBI Taxonomy" id="87958"/>
    <lineage>
        <taxon>Eukaryota</taxon>
        <taxon>Metazoa</taxon>
        <taxon>Spiralia</taxon>
        <taxon>Lophotrochozoa</taxon>
        <taxon>Mollusca</taxon>
        <taxon>Gastropoda</taxon>
        <taxon>Patellogastropoda</taxon>
        <taxon>Patelloidea</taxon>
        <taxon>Patellidae</taxon>
        <taxon>Patella</taxon>
    </lineage>
</organism>
<dbReference type="GO" id="GO:0016020">
    <property type="term" value="C:membrane"/>
    <property type="evidence" value="ECO:0007669"/>
    <property type="project" value="GOC"/>
</dbReference>
<dbReference type="PANTHER" id="PTHR12358">
    <property type="entry name" value="SPHINGOSINE KINASE"/>
    <property type="match status" value="1"/>
</dbReference>
<dbReference type="PROSITE" id="PS50146">
    <property type="entry name" value="DAGK"/>
    <property type="match status" value="1"/>
</dbReference>
<dbReference type="Gene3D" id="3.40.50.10330">
    <property type="entry name" value="Probable inorganic polyphosphate/atp-NAD kinase, domain 1"/>
    <property type="match status" value="1"/>
</dbReference>
<dbReference type="GO" id="GO:0006665">
    <property type="term" value="P:sphingolipid metabolic process"/>
    <property type="evidence" value="ECO:0007669"/>
    <property type="project" value="TreeGrafter"/>
</dbReference>
<dbReference type="EMBL" id="JAZGQO010000008">
    <property type="protein sequence ID" value="KAK6179322.1"/>
    <property type="molecule type" value="Genomic_DNA"/>
</dbReference>
<dbReference type="Proteomes" id="UP001347796">
    <property type="component" value="Unassembled WGS sequence"/>
</dbReference>
<dbReference type="InterPro" id="IPR001206">
    <property type="entry name" value="Diacylglycerol_kinase_cat_dom"/>
</dbReference>
<protein>
    <recommendedName>
        <fullName evidence="1">DAGKc domain-containing protein</fullName>
    </recommendedName>
</protein>
<reference evidence="2 3" key="1">
    <citation type="submission" date="2024-01" db="EMBL/GenBank/DDBJ databases">
        <title>The genome of the rayed Mediterranean limpet Patella caerulea (Linnaeus, 1758).</title>
        <authorList>
            <person name="Anh-Thu Weber A."/>
            <person name="Halstead-Nussloch G."/>
        </authorList>
    </citation>
    <scope>NUCLEOTIDE SEQUENCE [LARGE SCALE GENOMIC DNA]</scope>
    <source>
        <strain evidence="2">AATW-2023a</strain>
        <tissue evidence="2">Whole specimen</tissue>
    </source>
</reference>
<sequence>MQEDGHFVSESKPVKLWLNDQGVNWIVDKIQVSIPYIDIIGAKPESETDVEVENSTFSLHFIEKPKTNDQRLLHSNKSFSGNGNCADLIKNITDRCKQGKAGNLLVIINPIGGCGDSEQIYHHVVKPLFNLAVIQTTVIVSDYPKHVEEIGKKTDFSLYDGIVIMGGDGTFQELIHSLLRRIQKREGVCLNNPESELHSLNMPIGIIPTGTGNGLAGGCYKTKDIVTSVLHIIRGETRPTNIVSLYEDGRLVSFASVIIGYGYFLDLTSKTDNMRWLGSWRHPVGLIKSLFSKQRLFKAEIEYHPIKDAKPHGRSPYRSGTDLEETDLNSEWKKIEPEIMGFNVYPGVFRCVNESFDFDLSSSGFTLQLEKHTSLRTYFQYLMEMKDFKVEFMEFDFCDFVMVDAVRIKLTNIGELNKYDIALEHQIHFDGENRTVHTKQFDIRLHKNLIRVYSRGDSVVE</sequence>
<evidence type="ECO:0000259" key="1">
    <source>
        <dbReference type="PROSITE" id="PS50146"/>
    </source>
</evidence>
<keyword evidence="3" id="KW-1185">Reference proteome</keyword>
<gene>
    <name evidence="2" type="ORF">SNE40_011711</name>
</gene>
<name>A0AAN8PJG8_PATCE</name>
<dbReference type="Gene3D" id="2.60.200.40">
    <property type="match status" value="1"/>
</dbReference>
<dbReference type="SMART" id="SM00046">
    <property type="entry name" value="DAGKc"/>
    <property type="match status" value="1"/>
</dbReference>
<comment type="caution">
    <text evidence="2">The sequence shown here is derived from an EMBL/GenBank/DDBJ whole genome shotgun (WGS) entry which is preliminary data.</text>
</comment>
<dbReference type="InterPro" id="IPR016064">
    <property type="entry name" value="NAD/diacylglycerol_kinase_sf"/>
</dbReference>
<accession>A0AAN8PJG8</accession>
<proteinExistence type="predicted"/>
<dbReference type="InterPro" id="IPR017438">
    <property type="entry name" value="ATP-NAD_kinase_N"/>
</dbReference>
<dbReference type="AlphaFoldDB" id="A0AAN8PJG8"/>
<dbReference type="Pfam" id="PF00781">
    <property type="entry name" value="DAGK_cat"/>
    <property type="match status" value="1"/>
</dbReference>
<evidence type="ECO:0000313" key="3">
    <source>
        <dbReference type="Proteomes" id="UP001347796"/>
    </source>
</evidence>